<gene>
    <name evidence="3" type="ORF">QR685DRAFT_568636</name>
</gene>
<name>A0ABR3DVM7_NEUIN</name>
<evidence type="ECO:0000259" key="2">
    <source>
        <dbReference type="Pfam" id="PF06985"/>
    </source>
</evidence>
<protein>
    <submittedName>
        <fullName evidence="3">HET domain-containing protein</fullName>
    </submittedName>
</protein>
<evidence type="ECO:0000313" key="4">
    <source>
        <dbReference type="Proteomes" id="UP001451303"/>
    </source>
</evidence>
<dbReference type="PANTHER" id="PTHR33112:SF12">
    <property type="entry name" value="HETEROKARYON INCOMPATIBILITY DOMAIN-CONTAINING PROTEIN"/>
    <property type="match status" value="1"/>
</dbReference>
<accession>A0ABR3DVM7</accession>
<evidence type="ECO:0000256" key="1">
    <source>
        <dbReference type="SAM" id="MobiDB-lite"/>
    </source>
</evidence>
<dbReference type="Pfam" id="PF06985">
    <property type="entry name" value="HET"/>
    <property type="match status" value="1"/>
</dbReference>
<keyword evidence="4" id="KW-1185">Reference proteome</keyword>
<feature type="compositionally biased region" description="Basic and acidic residues" evidence="1">
    <location>
        <begin position="26"/>
        <end position="39"/>
    </location>
</feature>
<evidence type="ECO:0000313" key="3">
    <source>
        <dbReference type="EMBL" id="KAL0475953.1"/>
    </source>
</evidence>
<proteinExistence type="predicted"/>
<sequence>MASSDFRLCIFCRELEPVSKPCPKQKSRDSAQESDHFGPEEQFNQLCPLSADDEKLLKQLQDKPSSLCQRCADYNPLKVFELSEPLPSGLIPEDSDKFRDYFVRLKPYELDLGELGLLTLHASCPFCPLIYRIMPTEGIRPDIKGMRLTPYRAYVRHAGWQYLPEKTRAESAIFLGLRHFSHMIHDLQVPLLFSENEPGVQSPEMTGPAICLATEDTFHDRNQYNGRLVEPHVNFEVAKNGLDCISTKPKELFTTKMIDVVECKVIPYPEGCDYEGALDKKTLPQTIEDSITVTKQLGKRYLWVDALCINQKHWDTLPDQEKAEKTQQLAMMDLIYQCAAVTLVALSGQNSNAGLCGVSRKREMQLQETINGRKLFTIPAVVEDEMAASAWDTRAWTFQEGMLSKRSLFFSDNCYEHLSDRPMDSFRQLMNGFNLIDTKISVSKPQRILLYTGLIIDYTSRQMSWPSDSLNACLGLLSALQRHLFPSGFEWGLPLRQFPLTLGWSHDWSFPKLERLHMDSPPWDIARPQSWCGWEGHVTFDQTSLLDGSLVKAGKGRRGRDVKREMVPEFVGCEGKKLTLNGYVCKFYIRTDPFSEAFLKKPENEDEQPFGIVSERNFPYPYTLKTGEYECLVVERLRHTQDEKFVKDTVYMLVLDWVTSQDGRGQVAERKTFITVQSHVEFEKVKPMKRVVYLE</sequence>
<dbReference type="PANTHER" id="PTHR33112">
    <property type="entry name" value="DOMAIN PROTEIN, PUTATIVE-RELATED"/>
    <property type="match status" value="1"/>
</dbReference>
<dbReference type="Proteomes" id="UP001451303">
    <property type="component" value="Unassembled WGS sequence"/>
</dbReference>
<reference evidence="3 4" key="1">
    <citation type="submission" date="2023-09" db="EMBL/GenBank/DDBJ databases">
        <title>Multi-omics analysis of a traditional fermented food reveals byproduct-associated fungal strains for waste-to-food upcycling.</title>
        <authorList>
            <consortium name="Lawrence Berkeley National Laboratory"/>
            <person name="Rekdal V.M."/>
            <person name="Villalobos-Escobedo J.M."/>
            <person name="Rodriguez-Valeron N."/>
            <person name="Garcia M.O."/>
            <person name="Vasquez D.P."/>
            <person name="Damayanti I."/>
            <person name="Sorensen P.M."/>
            <person name="Baidoo E.E."/>
            <person name="De Carvalho A.C."/>
            <person name="Riley R."/>
            <person name="Lipzen A."/>
            <person name="He G."/>
            <person name="Yan M."/>
            <person name="Haridas S."/>
            <person name="Daum C."/>
            <person name="Yoshinaga Y."/>
            <person name="Ng V."/>
            <person name="Grigoriev I.V."/>
            <person name="Munk R."/>
            <person name="Nuraida L."/>
            <person name="Wijaya C.H."/>
            <person name="Morales P.-C."/>
            <person name="Keasling J.D."/>
        </authorList>
    </citation>
    <scope>NUCLEOTIDE SEQUENCE [LARGE SCALE GENOMIC DNA]</scope>
    <source>
        <strain evidence="3 4">FGSC 2613</strain>
    </source>
</reference>
<organism evidence="3 4">
    <name type="scientific">Neurospora intermedia</name>
    <dbReference type="NCBI Taxonomy" id="5142"/>
    <lineage>
        <taxon>Eukaryota</taxon>
        <taxon>Fungi</taxon>
        <taxon>Dikarya</taxon>
        <taxon>Ascomycota</taxon>
        <taxon>Pezizomycotina</taxon>
        <taxon>Sordariomycetes</taxon>
        <taxon>Sordariomycetidae</taxon>
        <taxon>Sordariales</taxon>
        <taxon>Sordariaceae</taxon>
        <taxon>Neurospora</taxon>
    </lineage>
</organism>
<feature type="region of interest" description="Disordered" evidence="1">
    <location>
        <begin position="19"/>
        <end position="39"/>
    </location>
</feature>
<dbReference type="InterPro" id="IPR010730">
    <property type="entry name" value="HET"/>
</dbReference>
<feature type="domain" description="Heterokaryon incompatibility" evidence="2">
    <location>
        <begin position="280"/>
        <end position="400"/>
    </location>
</feature>
<comment type="caution">
    <text evidence="3">The sequence shown here is derived from an EMBL/GenBank/DDBJ whole genome shotgun (WGS) entry which is preliminary data.</text>
</comment>
<dbReference type="EMBL" id="JAVLET010000001">
    <property type="protein sequence ID" value="KAL0475953.1"/>
    <property type="molecule type" value="Genomic_DNA"/>
</dbReference>